<dbReference type="InterPro" id="IPR018391">
    <property type="entry name" value="PQQ_b-propeller_rpt"/>
</dbReference>
<proteinExistence type="predicted"/>
<organism evidence="2 3">
    <name type="scientific">Cellulomonas cellasea DSM 20118</name>
    <dbReference type="NCBI Taxonomy" id="1408250"/>
    <lineage>
        <taxon>Bacteria</taxon>
        <taxon>Bacillati</taxon>
        <taxon>Actinomycetota</taxon>
        <taxon>Actinomycetes</taxon>
        <taxon>Micrococcales</taxon>
        <taxon>Cellulomonadaceae</taxon>
        <taxon>Cellulomonas</taxon>
    </lineage>
</organism>
<dbReference type="Proteomes" id="UP000029833">
    <property type="component" value="Unassembled WGS sequence"/>
</dbReference>
<comment type="caution">
    <text evidence="2">The sequence shown here is derived from an EMBL/GenBank/DDBJ whole genome shotgun (WGS) entry which is preliminary data.</text>
</comment>
<dbReference type="OrthoDB" id="4824484at2"/>
<evidence type="ECO:0008006" key="4">
    <source>
        <dbReference type="Google" id="ProtNLM"/>
    </source>
</evidence>
<feature type="compositionally biased region" description="Low complexity" evidence="1">
    <location>
        <begin position="79"/>
        <end position="95"/>
    </location>
</feature>
<name>A0A0A0B5V4_9CELL</name>
<dbReference type="AlphaFoldDB" id="A0A0A0B5V4"/>
<dbReference type="Gene3D" id="2.40.10.480">
    <property type="match status" value="1"/>
</dbReference>
<protein>
    <recommendedName>
        <fullName evidence="4">Pyrrolo-quinoline quinone</fullName>
    </recommendedName>
</protein>
<sequence>MSPLSDLLTDLARSETHVAAVTHDGPAELRAVLTEARSAGRRRLAVTFTASAAAVALAVTASALLPEPSTPVPAGPDGTSSAAPTPSPIPAATAPGLTRGQVAPHPHEPSIAWTTSSVDLVPGSDPANPPRIPWMGDSPHIGRVAFGAGDTTALVLGDGIGPAHVVGVDAASGVRRWSRDLVEERDQTGTHVCGGVDSAGRLVCVGSTPGAGAVLQVVDLADGRVTREVATGFAVYSLVVAGDVAVLRGFDGAGVEQVSGISTGTGEQLWAEVGNAPVTHTSTVSVEVDGGYALIGNDGDPRALDVRTGEEVTDALGLRLGRILDVWVARPGTGVRLVQDDAGTVVVHDAQGGAPLWELTAGTPVAIVPGTVLRVNGSAVFAHDERTGAIRWSVADSNGGSLVEVVAFDGQRVVLGHQDTDRRYTMLSAVDTSTGQTTWTLPVDALDVVLAGDRILLEHDGGRLTALMP</sequence>
<dbReference type="InterPro" id="IPR011047">
    <property type="entry name" value="Quinoprotein_ADH-like_sf"/>
</dbReference>
<dbReference type="RefSeq" id="WP_034631959.1">
    <property type="nucleotide sequence ID" value="NZ_AXNT01000100.1"/>
</dbReference>
<dbReference type="SMART" id="SM00564">
    <property type="entry name" value="PQQ"/>
    <property type="match status" value="3"/>
</dbReference>
<dbReference type="InterPro" id="IPR015943">
    <property type="entry name" value="WD40/YVTN_repeat-like_dom_sf"/>
</dbReference>
<dbReference type="STRING" id="1408250.Q760_00750"/>
<gene>
    <name evidence="2" type="ORF">Q760_00750</name>
</gene>
<dbReference type="SUPFAM" id="SSF50998">
    <property type="entry name" value="Quinoprotein alcohol dehydrogenase-like"/>
    <property type="match status" value="1"/>
</dbReference>
<feature type="region of interest" description="Disordered" evidence="1">
    <location>
        <begin position="66"/>
        <end position="110"/>
    </location>
</feature>
<dbReference type="Gene3D" id="2.130.10.10">
    <property type="entry name" value="YVTN repeat-like/Quinoprotein amine dehydrogenase"/>
    <property type="match status" value="1"/>
</dbReference>
<evidence type="ECO:0000313" key="3">
    <source>
        <dbReference type="Proteomes" id="UP000029833"/>
    </source>
</evidence>
<dbReference type="EMBL" id="AXNT01000100">
    <property type="protein sequence ID" value="KGM01527.1"/>
    <property type="molecule type" value="Genomic_DNA"/>
</dbReference>
<keyword evidence="3" id="KW-1185">Reference proteome</keyword>
<evidence type="ECO:0000313" key="2">
    <source>
        <dbReference type="EMBL" id="KGM01527.1"/>
    </source>
</evidence>
<evidence type="ECO:0000256" key="1">
    <source>
        <dbReference type="SAM" id="MobiDB-lite"/>
    </source>
</evidence>
<accession>A0A0A0B5V4</accession>
<reference evidence="2 3" key="1">
    <citation type="submission" date="2013-10" db="EMBL/GenBank/DDBJ databases">
        <authorList>
            <person name="Wang G."/>
            <person name="Zhuang W."/>
        </authorList>
    </citation>
    <scope>NUCLEOTIDE SEQUENCE [LARGE SCALE GENOMIC DNA]</scope>
    <source>
        <strain evidence="2 3">DSM 20118</strain>
    </source>
</reference>